<feature type="region of interest" description="Disordered" evidence="1">
    <location>
        <begin position="1"/>
        <end position="44"/>
    </location>
</feature>
<reference evidence="2 3" key="1">
    <citation type="submission" date="2021-08" db="EMBL/GenBank/DDBJ databases">
        <title>Draft Genome Sequence of Phanerochaete sordida strain YK-624.</title>
        <authorList>
            <person name="Mori T."/>
            <person name="Dohra H."/>
            <person name="Suzuki T."/>
            <person name="Kawagishi H."/>
            <person name="Hirai H."/>
        </authorList>
    </citation>
    <scope>NUCLEOTIDE SEQUENCE [LARGE SCALE GENOMIC DNA]</scope>
    <source>
        <strain evidence="2 3">YK-624</strain>
    </source>
</reference>
<evidence type="ECO:0000256" key="1">
    <source>
        <dbReference type="SAM" id="MobiDB-lite"/>
    </source>
</evidence>
<comment type="caution">
    <text evidence="2">The sequence shown here is derived from an EMBL/GenBank/DDBJ whole genome shotgun (WGS) entry which is preliminary data.</text>
</comment>
<dbReference type="EMBL" id="BPQB01000015">
    <property type="protein sequence ID" value="GJE89982.1"/>
    <property type="molecule type" value="Genomic_DNA"/>
</dbReference>
<keyword evidence="3" id="KW-1185">Reference proteome</keyword>
<gene>
    <name evidence="2" type="ORF">PsYK624_061010</name>
</gene>
<evidence type="ECO:0000313" key="3">
    <source>
        <dbReference type="Proteomes" id="UP000703269"/>
    </source>
</evidence>
<sequence>MSWHRRASRGTTSLLELRSAPASTHRTPTTGSSAPPPAIPTSRKAWHFSPDAMQPCQRLAESCSEASIAQASVRSDTPCGPRRWACRAHPSGSDVDTDPRTHFAADLAGVLDRAQHTSPQRLID</sequence>
<accession>A0A9P3LDI9</accession>
<protein>
    <submittedName>
        <fullName evidence="2">Uncharacterized protein</fullName>
    </submittedName>
</protein>
<proteinExistence type="predicted"/>
<evidence type="ECO:0000313" key="2">
    <source>
        <dbReference type="EMBL" id="GJE89982.1"/>
    </source>
</evidence>
<organism evidence="2 3">
    <name type="scientific">Phanerochaete sordida</name>
    <dbReference type="NCBI Taxonomy" id="48140"/>
    <lineage>
        <taxon>Eukaryota</taxon>
        <taxon>Fungi</taxon>
        <taxon>Dikarya</taxon>
        <taxon>Basidiomycota</taxon>
        <taxon>Agaricomycotina</taxon>
        <taxon>Agaricomycetes</taxon>
        <taxon>Polyporales</taxon>
        <taxon>Phanerochaetaceae</taxon>
        <taxon>Phanerochaete</taxon>
    </lineage>
</organism>
<dbReference type="AlphaFoldDB" id="A0A9P3LDI9"/>
<dbReference type="Proteomes" id="UP000703269">
    <property type="component" value="Unassembled WGS sequence"/>
</dbReference>
<name>A0A9P3LDI9_9APHY</name>